<feature type="domain" description="YrdC-like" evidence="9">
    <location>
        <begin position="628"/>
        <end position="823"/>
    </location>
</feature>
<dbReference type="FunFam" id="3.90.870.10:FF:000010">
    <property type="entry name" value="Si:ch211-153b23.4"/>
    <property type="match status" value="1"/>
</dbReference>
<dbReference type="EnsemblMetazoa" id="G544.6">
    <property type="protein sequence ID" value="G544.6:cds"/>
    <property type="gene ID" value="G544"/>
</dbReference>
<feature type="transmembrane region" description="Helical" evidence="8">
    <location>
        <begin position="315"/>
        <end position="333"/>
    </location>
</feature>
<dbReference type="Proteomes" id="UP000005408">
    <property type="component" value="Unassembled WGS sequence"/>
</dbReference>
<evidence type="ECO:0000256" key="8">
    <source>
        <dbReference type="SAM" id="Phobius"/>
    </source>
</evidence>
<dbReference type="Pfam" id="PF01300">
    <property type="entry name" value="Sua5_yciO_yrdC"/>
    <property type="match status" value="1"/>
</dbReference>
<keyword evidence="8" id="KW-0472">Membrane</keyword>
<feature type="transmembrane region" description="Helical" evidence="8">
    <location>
        <begin position="17"/>
        <end position="39"/>
    </location>
</feature>
<dbReference type="InterPro" id="IPR050156">
    <property type="entry name" value="TC-AMP_synthase_SUA5"/>
</dbReference>
<dbReference type="InterPro" id="IPR017945">
    <property type="entry name" value="DHBP_synth_RibB-like_a/b_dom"/>
</dbReference>
<sequence length="844" mass="92184">MEKGKATSGRSEPFPGILYSEPGALGLVCNIIAAFIAAVNNIQGDEKGTKLTAIVTGLHLILVGGFLQITAGIMSFRKNDHLVATSLTVFATLWAFQGGAIILSKLIYSDVTKSVLPVYIAFVTIAFSLFICSIFVNFIVPPVLVAMALTLTFESIGLFFTWGKKTAVAFEFLIVLTAMYAVTVMKTKGISQRYILPGFGNAPIDPLLIKRNASRTNKKEKRKNTKYAEPMGMGYMGSIIPVSVVCFHGLGYVDDMTVPILAVSCGALLQIIASYYSFLRGDLLYSVQFLTHFLFWTSKSLVYQFSGSADSFSSYANFYGSWGLVLVLAFFTICSSTQSIAVFLYNCLLTVTSILSMEHIPLSIQNYTFGLSAILIWLFTVYLSTAHLLNACAEKPVLPLGSEITTEERLFGCCLTKNNAKESRSMTDEDIDNERRDQTINVLLFLCNMVASFALSPFEISNRMMSLPFLLTAGIFGNLLVARFSYVLQSLSRCFIALSCCFLWTSWSLYIFDATGIAISSSLAIISVGLCVLSLLLSITMAKIFTVLELAILLHSISFTTHMFNADTKYFPMVSSIFLGLVGIYGFILYTVKGLLDKTLLPEGKPLIKIRTPITSALPCPTFRSRIASDLFKAAKVLEKGEVICVPTDTVYALAGSCSKPDSISKIYHIKGRPPEKPICLCISNLQQLRVANPPFSPLLWRFMDKCYPGGITCVVKKGPWLQNLGVGEAADFVGTKESVAIRVPDSSVLSYLVSITGPLAITSANPSGEPDSTHHNTVLDTLGGKLAGVVCDDESNETVASTVVNCMKFDEGLISYFRVGCVPKDIVDNLFDEVKKEQSDQIN</sequence>
<feature type="transmembrane region" description="Helical" evidence="8">
    <location>
        <begin position="51"/>
        <end position="76"/>
    </location>
</feature>
<keyword evidence="8" id="KW-0812">Transmembrane</keyword>
<feature type="transmembrane region" description="Helical" evidence="8">
    <location>
        <begin position="369"/>
        <end position="389"/>
    </location>
</feature>
<dbReference type="OrthoDB" id="3648309at2759"/>
<evidence type="ECO:0000256" key="5">
    <source>
        <dbReference type="ARBA" id="ARBA00022490"/>
    </source>
</evidence>
<dbReference type="PROSITE" id="PS51163">
    <property type="entry name" value="YRDC"/>
    <property type="match status" value="1"/>
</dbReference>
<dbReference type="GO" id="GO:0000049">
    <property type="term" value="F:tRNA binding"/>
    <property type="evidence" value="ECO:0007669"/>
    <property type="project" value="TreeGrafter"/>
</dbReference>
<proteinExistence type="inferred from homology"/>
<reference evidence="10" key="1">
    <citation type="submission" date="2022-08" db="UniProtKB">
        <authorList>
            <consortium name="EnsemblMetazoa"/>
        </authorList>
    </citation>
    <scope>IDENTIFICATION</scope>
    <source>
        <strain evidence="10">05x7-T-G4-1.051#20</strain>
    </source>
</reference>
<dbReference type="Gene3D" id="3.90.870.10">
    <property type="entry name" value="DHBP synthase"/>
    <property type="match status" value="1"/>
</dbReference>
<dbReference type="SUPFAM" id="SSF55821">
    <property type="entry name" value="YrdC/RibB"/>
    <property type="match status" value="1"/>
</dbReference>
<evidence type="ECO:0000256" key="2">
    <source>
        <dbReference type="ARBA" id="ARBA00007663"/>
    </source>
</evidence>
<dbReference type="PANTHER" id="PTHR17490">
    <property type="entry name" value="SUA5"/>
    <property type="match status" value="1"/>
</dbReference>
<keyword evidence="11" id="KW-1185">Reference proteome</keyword>
<dbReference type="EnsemblMetazoa" id="G544.8">
    <property type="protein sequence ID" value="G544.8:cds"/>
    <property type="gene ID" value="G544"/>
</dbReference>
<keyword evidence="8" id="KW-1133">Transmembrane helix</keyword>
<feature type="transmembrane region" description="Helical" evidence="8">
    <location>
        <begin position="518"/>
        <end position="537"/>
    </location>
</feature>
<protein>
    <recommendedName>
        <fullName evidence="4">Threonylcarbamoyl-AMP synthase</fullName>
        <ecNumber evidence="3">2.7.7.87</ecNumber>
    </recommendedName>
</protein>
<feature type="transmembrane region" description="Helical" evidence="8">
    <location>
        <begin position="142"/>
        <end position="160"/>
    </location>
</feature>
<feature type="transmembrane region" description="Helical" evidence="8">
    <location>
        <begin position="464"/>
        <end position="482"/>
    </location>
</feature>
<dbReference type="GO" id="GO:0061710">
    <property type="term" value="F:L-threonylcarbamoyladenylate synthase"/>
    <property type="evidence" value="ECO:0007669"/>
    <property type="project" value="UniProtKB-EC"/>
</dbReference>
<feature type="transmembrane region" description="Helical" evidence="8">
    <location>
        <begin position="494"/>
        <end position="512"/>
    </location>
</feature>
<dbReference type="PANTHER" id="PTHR17490:SF14">
    <property type="entry name" value="THREONYLCARBAMOYL-AMP SYNTHASE"/>
    <property type="match status" value="1"/>
</dbReference>
<evidence type="ECO:0000259" key="9">
    <source>
        <dbReference type="PROSITE" id="PS51163"/>
    </source>
</evidence>
<feature type="transmembrane region" description="Helical" evidence="8">
    <location>
        <begin position="256"/>
        <end position="276"/>
    </location>
</feature>
<dbReference type="GO" id="GO:0006450">
    <property type="term" value="P:regulation of translational fidelity"/>
    <property type="evidence" value="ECO:0007669"/>
    <property type="project" value="TreeGrafter"/>
</dbReference>
<evidence type="ECO:0000256" key="1">
    <source>
        <dbReference type="ARBA" id="ARBA00004496"/>
    </source>
</evidence>
<feature type="transmembrane region" description="Helical" evidence="8">
    <location>
        <begin position="115"/>
        <end position="136"/>
    </location>
</feature>
<evidence type="ECO:0000256" key="6">
    <source>
        <dbReference type="ARBA" id="ARBA00022679"/>
    </source>
</evidence>
<feature type="transmembrane region" description="Helical" evidence="8">
    <location>
        <begin position="440"/>
        <end position="458"/>
    </location>
</feature>
<dbReference type="GO" id="GO:0005737">
    <property type="term" value="C:cytoplasm"/>
    <property type="evidence" value="ECO:0007669"/>
    <property type="project" value="UniProtKB-SubCell"/>
</dbReference>
<accession>A0A8W8NB56</accession>
<dbReference type="EnsemblMetazoa" id="G544.2">
    <property type="protein sequence ID" value="G544.2:cds"/>
    <property type="gene ID" value="G544"/>
</dbReference>
<evidence type="ECO:0000256" key="7">
    <source>
        <dbReference type="ARBA" id="ARBA00048366"/>
    </source>
</evidence>
<dbReference type="EC" id="2.7.7.87" evidence="3"/>
<feature type="transmembrane region" description="Helical" evidence="8">
    <location>
        <begin position="230"/>
        <end position="250"/>
    </location>
</feature>
<feature type="transmembrane region" description="Helical" evidence="8">
    <location>
        <begin position="167"/>
        <end position="185"/>
    </location>
</feature>
<evidence type="ECO:0000256" key="4">
    <source>
        <dbReference type="ARBA" id="ARBA00015492"/>
    </source>
</evidence>
<keyword evidence="5" id="KW-0963">Cytoplasm</keyword>
<dbReference type="InterPro" id="IPR006070">
    <property type="entry name" value="Sua5-like_dom"/>
</dbReference>
<feature type="transmembrane region" description="Helical" evidence="8">
    <location>
        <begin position="570"/>
        <end position="592"/>
    </location>
</feature>
<comment type="similarity">
    <text evidence="2">Belongs to the SUA5 family.</text>
</comment>
<dbReference type="OMA" id="PHAIESI"/>
<name>A0A8W8NB56_MAGGI</name>
<comment type="subcellular location">
    <subcellularLocation>
        <location evidence="1">Cytoplasm</location>
    </subcellularLocation>
</comment>
<dbReference type="EnsemblMetazoa" id="G544.5">
    <property type="protein sequence ID" value="G544.5:cds"/>
    <property type="gene ID" value="G544"/>
</dbReference>
<dbReference type="GO" id="GO:0003725">
    <property type="term" value="F:double-stranded RNA binding"/>
    <property type="evidence" value="ECO:0007669"/>
    <property type="project" value="InterPro"/>
</dbReference>
<feature type="transmembrane region" description="Helical" evidence="8">
    <location>
        <begin position="82"/>
        <end position="103"/>
    </location>
</feature>
<organism evidence="10 11">
    <name type="scientific">Magallana gigas</name>
    <name type="common">Pacific oyster</name>
    <name type="synonym">Crassostrea gigas</name>
    <dbReference type="NCBI Taxonomy" id="29159"/>
    <lineage>
        <taxon>Eukaryota</taxon>
        <taxon>Metazoa</taxon>
        <taxon>Spiralia</taxon>
        <taxon>Lophotrochozoa</taxon>
        <taxon>Mollusca</taxon>
        <taxon>Bivalvia</taxon>
        <taxon>Autobranchia</taxon>
        <taxon>Pteriomorphia</taxon>
        <taxon>Ostreida</taxon>
        <taxon>Ostreoidea</taxon>
        <taxon>Ostreidae</taxon>
        <taxon>Magallana</taxon>
    </lineage>
</organism>
<evidence type="ECO:0000313" key="11">
    <source>
        <dbReference type="Proteomes" id="UP000005408"/>
    </source>
</evidence>
<keyword evidence="6" id="KW-0808">Transferase</keyword>
<evidence type="ECO:0000313" key="10">
    <source>
        <dbReference type="EnsemblMetazoa" id="G544.8:cds"/>
    </source>
</evidence>
<dbReference type="AlphaFoldDB" id="A0A8W8NB56"/>
<evidence type="ECO:0000256" key="3">
    <source>
        <dbReference type="ARBA" id="ARBA00012584"/>
    </source>
</evidence>
<comment type="catalytic activity">
    <reaction evidence="7">
        <text>L-threonine + hydrogencarbonate + ATP = L-threonylcarbamoyladenylate + diphosphate + H2O</text>
        <dbReference type="Rhea" id="RHEA:36407"/>
        <dbReference type="ChEBI" id="CHEBI:15377"/>
        <dbReference type="ChEBI" id="CHEBI:17544"/>
        <dbReference type="ChEBI" id="CHEBI:30616"/>
        <dbReference type="ChEBI" id="CHEBI:33019"/>
        <dbReference type="ChEBI" id="CHEBI:57926"/>
        <dbReference type="ChEBI" id="CHEBI:73682"/>
        <dbReference type="EC" id="2.7.7.87"/>
    </reaction>
</comment>